<gene>
    <name evidence="1" type="ORF">HYG79_02840</name>
</gene>
<evidence type="ECO:0000313" key="1">
    <source>
        <dbReference type="EMBL" id="QLG44323.1"/>
    </source>
</evidence>
<proteinExistence type="predicted"/>
<sequence length="387" mass="43129">MKNLLHISFFLVIVLGNAQTALYNSGNLRIHENGQLGFHTNLINDNAFDQNLGLTGFYGAERVGVSGAFAPTFYDVEIANDAGVALDVGLNIENNVNFIVGDFITPRNLEVIYLNFLQNSFYSGEADISKINGYAQMENRQMFSFPVGDALHLRPLILNSQLVNTFARCAYFREDPGNPVSIDEEFDRDDRPRTMGEISATEFWRLNGTVPSTVTLSWNAQSNMVDIASELDNITIVGWNKSIRRWVEIGVTARSGDITEGFAISETFNPDDFDALSFAGVPVPTDTFAVNNPTLGNYYISPNGDGRNDFLVFDDLGESPNNFLQIYDRYGLKVFEATNYVDEFGGTSNVDNLVVNRAAGLPNGVYFYVMNLLDLELNYQGFLYLDR</sequence>
<evidence type="ECO:0000313" key="2">
    <source>
        <dbReference type="Proteomes" id="UP000509302"/>
    </source>
</evidence>
<dbReference type="EMBL" id="CP058595">
    <property type="protein sequence ID" value="QLG44323.1"/>
    <property type="molecule type" value="Genomic_DNA"/>
</dbReference>
<dbReference type="AlphaFoldDB" id="A0A7H9ALS0"/>
<dbReference type="Proteomes" id="UP000509302">
    <property type="component" value="Chromosome"/>
</dbReference>
<name>A0A7H9ALS0_9FLAO</name>
<reference evidence="1 2" key="1">
    <citation type="journal article" date="2006" name="Int. J. Syst. Evol. Microbiol.">
        <title>Costertonia aggregata gen. nov., sp. nov., a mesophilic marine bacterium of the family Flavobacteriaceae, isolated from a mature biofilm.</title>
        <authorList>
            <person name="Kwon K.K."/>
            <person name="Lee Y.K."/>
            <person name="Lee H.K."/>
        </authorList>
    </citation>
    <scope>NUCLEOTIDE SEQUENCE [LARGE SCALE GENOMIC DNA]</scope>
    <source>
        <strain evidence="1 2">KCCM 42265</strain>
    </source>
</reference>
<dbReference type="Pfam" id="PF13585">
    <property type="entry name" value="CHU_C"/>
    <property type="match status" value="1"/>
</dbReference>
<protein>
    <submittedName>
        <fullName evidence="1">Gliding motility-associated C-terminal domain-containing protein</fullName>
    </submittedName>
</protein>
<organism evidence="1 2">
    <name type="scientific">Costertonia aggregata</name>
    <dbReference type="NCBI Taxonomy" id="343403"/>
    <lineage>
        <taxon>Bacteria</taxon>
        <taxon>Pseudomonadati</taxon>
        <taxon>Bacteroidota</taxon>
        <taxon>Flavobacteriia</taxon>
        <taxon>Flavobacteriales</taxon>
        <taxon>Flavobacteriaceae</taxon>
        <taxon>Costertonia</taxon>
    </lineage>
</organism>
<accession>A0A7H9ALS0</accession>
<dbReference type="RefSeq" id="WP_179240658.1">
    <property type="nucleotide sequence ID" value="NZ_CP058595.1"/>
</dbReference>
<dbReference type="KEGG" id="cagg:HYG79_02840"/>
<keyword evidence="2" id="KW-1185">Reference proteome</keyword>